<reference evidence="4 5" key="1">
    <citation type="submission" date="2024-12" db="EMBL/GenBank/DDBJ databases">
        <title>The unique morphological basis and parallel evolutionary history of personate flowers in Penstemon.</title>
        <authorList>
            <person name="Depatie T.H."/>
            <person name="Wessinger C.A."/>
        </authorList>
    </citation>
    <scope>NUCLEOTIDE SEQUENCE [LARGE SCALE GENOMIC DNA]</scope>
    <source>
        <strain evidence="4">WTNN_2</strain>
        <tissue evidence="4">Leaf</tissue>
    </source>
</reference>
<dbReference type="InterPro" id="IPR006527">
    <property type="entry name" value="F-box-assoc_dom_typ1"/>
</dbReference>
<comment type="caution">
    <text evidence="2">Lacks conserved residue(s) required for the propagation of feature annotation.</text>
</comment>
<evidence type="ECO:0000256" key="2">
    <source>
        <dbReference type="PROSITE-ProRule" id="PRU01002"/>
    </source>
</evidence>
<dbReference type="PANTHER" id="PTHR31672">
    <property type="entry name" value="BNACNNG10540D PROTEIN"/>
    <property type="match status" value="1"/>
</dbReference>
<dbReference type="SMART" id="SM00256">
    <property type="entry name" value="FBOX"/>
    <property type="match status" value="1"/>
</dbReference>
<organism evidence="4 5">
    <name type="scientific">Penstemon smallii</name>
    <dbReference type="NCBI Taxonomy" id="265156"/>
    <lineage>
        <taxon>Eukaryota</taxon>
        <taxon>Viridiplantae</taxon>
        <taxon>Streptophyta</taxon>
        <taxon>Embryophyta</taxon>
        <taxon>Tracheophyta</taxon>
        <taxon>Spermatophyta</taxon>
        <taxon>Magnoliopsida</taxon>
        <taxon>eudicotyledons</taxon>
        <taxon>Gunneridae</taxon>
        <taxon>Pentapetalae</taxon>
        <taxon>asterids</taxon>
        <taxon>lamiids</taxon>
        <taxon>Lamiales</taxon>
        <taxon>Plantaginaceae</taxon>
        <taxon>Cheloneae</taxon>
        <taxon>Penstemon</taxon>
    </lineage>
</organism>
<dbReference type="CDD" id="cd22157">
    <property type="entry name" value="F-box_AtFBW1-like"/>
    <property type="match status" value="1"/>
</dbReference>
<dbReference type="AlphaFoldDB" id="A0ABD3UKV8"/>
<proteinExistence type="predicted"/>
<dbReference type="PROSITE" id="PS51667">
    <property type="entry name" value="WRC"/>
    <property type="match status" value="1"/>
</dbReference>
<name>A0ABD3UKV8_9LAMI</name>
<dbReference type="InterPro" id="IPR050796">
    <property type="entry name" value="SCF_F-box_component"/>
</dbReference>
<dbReference type="PANTHER" id="PTHR31672:SF13">
    <property type="entry name" value="F-BOX PROTEIN CPR30-LIKE"/>
    <property type="match status" value="1"/>
</dbReference>
<dbReference type="InterPro" id="IPR014977">
    <property type="entry name" value="WRC_dom"/>
</dbReference>
<dbReference type="Gene3D" id="1.20.1280.50">
    <property type="match status" value="1"/>
</dbReference>
<evidence type="ECO:0000259" key="3">
    <source>
        <dbReference type="PROSITE" id="PS51667"/>
    </source>
</evidence>
<sequence>MAEEETPSEHLRCRWTRGKNWRCRRLKIHDFPYCEKHRDLLNIQISKHESSSLASRSVEVSSSMIQEKVYRRTKEQSNHLPFDLFSNQILPRLPVKSLVRFTSVCKTWESFIKSSKFIATHRKFNISKPEGQYALILDKKSCYVVENQEPIYLEKLSSISIYPVAIDCFPAESCNGLILLRVSVKISIDFLLWNPSIRKCKSVETSPFFKSIFDGSYPSFYNVCGLGFHDSSNDHRVIRIKYFRVKEKISARVEKYSLRTESWKKVIGSNPPDGLVAFRGGVFLNGSVHWLATRNVYFVDGEYCHPMEHSIESILVFNIENQCFAEMKLPEHFDYAGTRLVAFKEFQGSLAALFFDYNDNKCFLWVMTKYGVTNSWNKKLTISLPEKCGYPLGFTKNGLLVCEHCKQENTPSTSSRKKVPGFIFLEVENFGIDAAVVVDYKESLSLITHVKTED</sequence>
<keyword evidence="5" id="KW-1185">Reference proteome</keyword>
<dbReference type="Pfam" id="PF07734">
    <property type="entry name" value="FBA_1"/>
    <property type="match status" value="1"/>
</dbReference>
<dbReference type="Pfam" id="PF00646">
    <property type="entry name" value="F-box"/>
    <property type="match status" value="1"/>
</dbReference>
<dbReference type="Proteomes" id="UP001634393">
    <property type="component" value="Unassembled WGS sequence"/>
</dbReference>
<evidence type="ECO:0000313" key="5">
    <source>
        <dbReference type="Proteomes" id="UP001634393"/>
    </source>
</evidence>
<protein>
    <recommendedName>
        <fullName evidence="3">WRC domain-containing protein</fullName>
    </recommendedName>
</protein>
<dbReference type="InterPro" id="IPR036047">
    <property type="entry name" value="F-box-like_dom_sf"/>
</dbReference>
<feature type="domain" description="WRC" evidence="3">
    <location>
        <begin position="7"/>
        <end position="55"/>
    </location>
</feature>
<evidence type="ECO:0000313" key="4">
    <source>
        <dbReference type="EMBL" id="KAL3848905.1"/>
    </source>
</evidence>
<dbReference type="InterPro" id="IPR001810">
    <property type="entry name" value="F-box_dom"/>
</dbReference>
<dbReference type="SUPFAM" id="SSF81383">
    <property type="entry name" value="F-box domain"/>
    <property type="match status" value="1"/>
</dbReference>
<keyword evidence="1" id="KW-0539">Nucleus</keyword>
<dbReference type="InterPro" id="IPR017451">
    <property type="entry name" value="F-box-assoc_interact_dom"/>
</dbReference>
<dbReference type="NCBIfam" id="TIGR01640">
    <property type="entry name" value="F_box_assoc_1"/>
    <property type="match status" value="1"/>
</dbReference>
<accession>A0ABD3UKV8</accession>
<evidence type="ECO:0000256" key="1">
    <source>
        <dbReference type="ARBA" id="ARBA00023242"/>
    </source>
</evidence>
<dbReference type="EMBL" id="JBJXBP010000001">
    <property type="protein sequence ID" value="KAL3848905.1"/>
    <property type="molecule type" value="Genomic_DNA"/>
</dbReference>
<gene>
    <name evidence="4" type="ORF">ACJIZ3_010787</name>
</gene>
<dbReference type="Pfam" id="PF08879">
    <property type="entry name" value="WRC"/>
    <property type="match status" value="1"/>
</dbReference>
<comment type="caution">
    <text evidence="4">The sequence shown here is derived from an EMBL/GenBank/DDBJ whole genome shotgun (WGS) entry which is preliminary data.</text>
</comment>